<dbReference type="AlphaFoldDB" id="A0A9Q6ZCU8"/>
<dbReference type="Pfam" id="PF13715">
    <property type="entry name" value="CarbopepD_reg_2"/>
    <property type="match status" value="1"/>
</dbReference>
<dbReference type="EMBL" id="CP068108">
    <property type="protein sequence ID" value="QQU00306.1"/>
    <property type="molecule type" value="Genomic_DNA"/>
</dbReference>
<keyword evidence="2" id="KW-0378">Hydrolase</keyword>
<proteinExistence type="predicted"/>
<name>A0A9Q6ZCU8_MYROD</name>
<keyword evidence="2" id="KW-0121">Carboxypeptidase</keyword>
<dbReference type="SUPFAM" id="SSF49464">
    <property type="entry name" value="Carboxypeptidase regulatory domain-like"/>
    <property type="match status" value="1"/>
</dbReference>
<evidence type="ECO:0000313" key="3">
    <source>
        <dbReference type="Proteomes" id="UP000596202"/>
    </source>
</evidence>
<accession>A0A9Q6ZCU8</accession>
<dbReference type="Gene3D" id="2.60.40.1120">
    <property type="entry name" value="Carboxypeptidase-like, regulatory domain"/>
    <property type="match status" value="1"/>
</dbReference>
<organism evidence="2 3">
    <name type="scientific">Myroides odoratus</name>
    <name type="common">Flavobacterium odoratum</name>
    <dbReference type="NCBI Taxonomy" id="256"/>
    <lineage>
        <taxon>Bacteria</taxon>
        <taxon>Pseudomonadati</taxon>
        <taxon>Bacteroidota</taxon>
        <taxon>Flavobacteriia</taxon>
        <taxon>Flavobacteriales</taxon>
        <taxon>Flavobacteriaceae</taxon>
        <taxon>Myroides</taxon>
    </lineage>
</organism>
<evidence type="ECO:0000313" key="2">
    <source>
        <dbReference type="EMBL" id="QQU00306.1"/>
    </source>
</evidence>
<feature type="region of interest" description="Disordered" evidence="1">
    <location>
        <begin position="101"/>
        <end position="121"/>
    </location>
</feature>
<evidence type="ECO:0000256" key="1">
    <source>
        <dbReference type="SAM" id="MobiDB-lite"/>
    </source>
</evidence>
<keyword evidence="2" id="KW-0645">Protease</keyword>
<gene>
    <name evidence="2" type="ORF">I6I88_00585</name>
</gene>
<dbReference type="GO" id="GO:0004180">
    <property type="term" value="F:carboxypeptidase activity"/>
    <property type="evidence" value="ECO:0007669"/>
    <property type="project" value="UniProtKB-KW"/>
</dbReference>
<dbReference type="RefSeq" id="WP_002989550.1">
    <property type="nucleotide sequence ID" value="NZ_CP068108.1"/>
</dbReference>
<reference evidence="2 3" key="1">
    <citation type="submission" date="2021-01" db="EMBL/GenBank/DDBJ databases">
        <title>FDA dAtabase for Regulatory Grade micrObial Sequences (FDA-ARGOS): Supporting development and validation of Infectious Disease Dx tests.</title>
        <authorList>
            <person name="Sproer C."/>
            <person name="Gronow S."/>
            <person name="Severitt S."/>
            <person name="Schroder I."/>
            <person name="Tallon L."/>
            <person name="Sadzewicz L."/>
            <person name="Zhao X."/>
            <person name="Boylan J."/>
            <person name="Ott S."/>
            <person name="Bowen H."/>
            <person name="Vavikolanu K."/>
            <person name="Mehta A."/>
            <person name="Aluvathingal J."/>
            <person name="Nadendla S."/>
            <person name="Lowell S."/>
            <person name="Myers T."/>
            <person name="Yan Y."/>
            <person name="Sichtig H."/>
        </authorList>
    </citation>
    <scope>NUCLEOTIDE SEQUENCE [LARGE SCALE GENOMIC DNA]</scope>
    <source>
        <strain evidence="2 3">FDAARGOS_1131</strain>
    </source>
</reference>
<sequence length="234" mass="26036">MAKYTIDIPEPCSEDWNQMTPLEKGRHCAVCEKTILDFSNYTKQELIQHIKQEGKICGRVPAKYLDIELNESTVNRGIGLRGLVAATINLLVLTTATSVQGQTKNPVEQSEQQKGNSSDNIEVTVLPTQPLKRIVTGEVIDEEGLGLPGAIVMINGTDHGVVANFDGQFAIEIPEEIKDVKLCFSFIGTEERIKEITNFEKPVVIRLRGILGDEEKIITTGGIIVKKKKRWLFF</sequence>
<dbReference type="OrthoDB" id="9805121at2"/>
<dbReference type="Proteomes" id="UP000596202">
    <property type="component" value="Chromosome"/>
</dbReference>
<dbReference type="GeneID" id="93526123"/>
<protein>
    <submittedName>
        <fullName evidence="2">Carboxypeptidase-like regulatory domain-containing protein</fullName>
    </submittedName>
</protein>
<dbReference type="InterPro" id="IPR008969">
    <property type="entry name" value="CarboxyPept-like_regulatory"/>
</dbReference>